<keyword evidence="14" id="KW-0732">Signal</keyword>
<feature type="binding site" evidence="11">
    <location>
        <position position="63"/>
    </location>
    <ligand>
        <name>Ca(2+)</name>
        <dbReference type="ChEBI" id="CHEBI:29108"/>
        <label>1</label>
    </ligand>
</feature>
<comment type="cofactor">
    <cofactor evidence="11 14">
        <name>Ca(2+)</name>
        <dbReference type="ChEBI" id="CHEBI:29108"/>
    </cofactor>
    <text evidence="11 14">Binds 2 calcium ions per subunit.</text>
</comment>
<keyword evidence="5 11" id="KW-0479">Metal-binding</keyword>
<dbReference type="OrthoDB" id="2113341at2759"/>
<keyword evidence="9" id="KW-0325">Glycoprotein</keyword>
<evidence type="ECO:0000256" key="2">
    <source>
        <dbReference type="ARBA" id="ARBA00006089"/>
    </source>
</evidence>
<dbReference type="PROSITE" id="PS00435">
    <property type="entry name" value="PEROXIDASE_1"/>
    <property type="match status" value="1"/>
</dbReference>
<comment type="similarity">
    <text evidence="2 14">Belongs to the peroxidase family. Ligninase subfamily.</text>
</comment>
<dbReference type="GeneID" id="19120938"/>
<dbReference type="InterPro" id="IPR001621">
    <property type="entry name" value="Ligninase"/>
</dbReference>
<feature type="chain" id="PRO_5006994366" description="Peroxidase" evidence="14">
    <location>
        <begin position="22"/>
        <end position="289"/>
    </location>
</feature>
<evidence type="ECO:0000256" key="14">
    <source>
        <dbReference type="RuleBase" id="RU363051"/>
    </source>
</evidence>
<feature type="binding site" evidence="11">
    <location>
        <position position="199"/>
    </location>
    <ligand>
        <name>Ca(2+)</name>
        <dbReference type="ChEBI" id="CHEBI:29108"/>
        <label>2</label>
    </ligand>
</feature>
<feature type="domain" description="Plant heme peroxidase family profile" evidence="15">
    <location>
        <begin position="21"/>
        <end position="284"/>
    </location>
</feature>
<keyword evidence="3 14" id="KW-0575">Peroxidase</keyword>
<dbReference type="Gene3D" id="1.10.420.10">
    <property type="entry name" value="Peroxidase, domain 2"/>
    <property type="match status" value="1"/>
</dbReference>
<evidence type="ECO:0000256" key="6">
    <source>
        <dbReference type="ARBA" id="ARBA00023002"/>
    </source>
</evidence>
<comment type="catalytic activity">
    <reaction evidence="1">
        <text>2 a phenolic donor + H2O2 = 2 a phenolic radical donor + 2 H2O</text>
        <dbReference type="Rhea" id="RHEA:56136"/>
        <dbReference type="ChEBI" id="CHEBI:15377"/>
        <dbReference type="ChEBI" id="CHEBI:16240"/>
        <dbReference type="ChEBI" id="CHEBI:139520"/>
        <dbReference type="ChEBI" id="CHEBI:139521"/>
        <dbReference type="EC" id="1.11.1.7"/>
    </reaction>
</comment>
<evidence type="ECO:0000256" key="8">
    <source>
        <dbReference type="ARBA" id="ARBA00023157"/>
    </source>
</evidence>
<name>W6Z0T0_COCMI</name>
<feature type="binding site" evidence="11">
    <location>
        <position position="194"/>
    </location>
    <ligand>
        <name>Ca(2+)</name>
        <dbReference type="ChEBI" id="CHEBI:29108"/>
        <label>2</label>
    </ligand>
</feature>
<accession>W6Z0T0</accession>
<dbReference type="GO" id="GO:0140825">
    <property type="term" value="F:lactoperoxidase activity"/>
    <property type="evidence" value="ECO:0007669"/>
    <property type="project" value="UniProtKB-EC"/>
</dbReference>
<comment type="cofactor">
    <cofactor evidence="11">
        <name>heme b</name>
        <dbReference type="ChEBI" id="CHEBI:60344"/>
    </cofactor>
    <text evidence="11">Binds 1 heme b (iron(II)-protoporphyrin IX) group per subunit.</text>
</comment>
<feature type="binding site" evidence="11">
    <location>
        <position position="71"/>
    </location>
    <ligand>
        <name>Ca(2+)</name>
        <dbReference type="ChEBI" id="CHEBI:29108"/>
        <label>1</label>
    </ligand>
</feature>
<dbReference type="GO" id="GO:0006979">
    <property type="term" value="P:response to oxidative stress"/>
    <property type="evidence" value="ECO:0007669"/>
    <property type="project" value="InterPro"/>
</dbReference>
<dbReference type="EC" id="1.11.1.-" evidence="14"/>
<evidence type="ECO:0000256" key="9">
    <source>
        <dbReference type="ARBA" id="ARBA00023180"/>
    </source>
</evidence>
<dbReference type="PRINTS" id="PR00458">
    <property type="entry name" value="PEROXIDASE"/>
</dbReference>
<evidence type="ECO:0000256" key="7">
    <source>
        <dbReference type="ARBA" id="ARBA00023004"/>
    </source>
</evidence>
<dbReference type="eggNOG" id="ENOG502QT8W">
    <property type="taxonomic scope" value="Eukaryota"/>
</dbReference>
<dbReference type="SUPFAM" id="SSF48113">
    <property type="entry name" value="Heme-dependent peroxidases"/>
    <property type="match status" value="1"/>
</dbReference>
<proteinExistence type="inferred from homology"/>
<reference evidence="16 17" key="1">
    <citation type="journal article" date="2013" name="PLoS Genet.">
        <title>Comparative genome structure, secondary metabolite, and effector coding capacity across Cochliobolus pathogens.</title>
        <authorList>
            <person name="Condon B.J."/>
            <person name="Leng Y."/>
            <person name="Wu D."/>
            <person name="Bushley K.E."/>
            <person name="Ohm R.A."/>
            <person name="Otillar R."/>
            <person name="Martin J."/>
            <person name="Schackwitz W."/>
            <person name="Grimwood J."/>
            <person name="MohdZainudin N."/>
            <person name="Xue C."/>
            <person name="Wang R."/>
            <person name="Manning V.A."/>
            <person name="Dhillon B."/>
            <person name="Tu Z.J."/>
            <person name="Steffenson B.J."/>
            <person name="Salamov A."/>
            <person name="Sun H."/>
            <person name="Lowry S."/>
            <person name="LaButti K."/>
            <person name="Han J."/>
            <person name="Copeland A."/>
            <person name="Lindquist E."/>
            <person name="Barry K."/>
            <person name="Schmutz J."/>
            <person name="Baker S.E."/>
            <person name="Ciuffetti L.M."/>
            <person name="Grigoriev I.V."/>
            <person name="Zhong S."/>
            <person name="Turgeon B.G."/>
        </authorList>
    </citation>
    <scope>NUCLEOTIDE SEQUENCE [LARGE SCALE GENOMIC DNA]</scope>
    <source>
        <strain evidence="16 17">ATCC 44560</strain>
    </source>
</reference>
<evidence type="ECO:0000256" key="1">
    <source>
        <dbReference type="ARBA" id="ARBA00000189"/>
    </source>
</evidence>
<evidence type="ECO:0000313" key="17">
    <source>
        <dbReference type="Proteomes" id="UP000054032"/>
    </source>
</evidence>
<keyword evidence="17" id="KW-1185">Reference proteome</keyword>
<evidence type="ECO:0000313" key="16">
    <source>
        <dbReference type="EMBL" id="EUC45357.1"/>
    </source>
</evidence>
<dbReference type="GO" id="GO:0020037">
    <property type="term" value="F:heme binding"/>
    <property type="evidence" value="ECO:0007669"/>
    <property type="project" value="UniProtKB-UniRule"/>
</dbReference>
<evidence type="ECO:0000256" key="12">
    <source>
        <dbReference type="PIRSR" id="PIRSR601621-3"/>
    </source>
</evidence>
<feature type="binding site" evidence="11">
    <location>
        <position position="175"/>
    </location>
    <ligand>
        <name>Ca(2+)</name>
        <dbReference type="ChEBI" id="CHEBI:29108"/>
        <label>2</label>
    </ligand>
</feature>
<dbReference type="PANTHER" id="PTHR31517">
    <property type="match status" value="1"/>
</dbReference>
<evidence type="ECO:0000256" key="3">
    <source>
        <dbReference type="ARBA" id="ARBA00022559"/>
    </source>
</evidence>
<keyword evidence="6 14" id="KW-0560">Oxidoreductase</keyword>
<protein>
    <recommendedName>
        <fullName evidence="14">Peroxidase</fullName>
        <ecNumber evidence="14">1.11.1.-</ecNumber>
    </recommendedName>
</protein>
<feature type="disulfide bond" evidence="13">
    <location>
        <begin position="49"/>
        <end position="119"/>
    </location>
</feature>
<dbReference type="HOGENOM" id="CLU_041038_0_1_1"/>
<dbReference type="PROSITE" id="PS00436">
    <property type="entry name" value="PEROXIDASE_2"/>
    <property type="match status" value="1"/>
</dbReference>
<evidence type="ECO:0000256" key="5">
    <source>
        <dbReference type="ARBA" id="ARBA00022723"/>
    </source>
</evidence>
<evidence type="ECO:0000259" key="15">
    <source>
        <dbReference type="PROSITE" id="PS50873"/>
    </source>
</evidence>
<organism evidence="16 17">
    <name type="scientific">Bipolaris oryzae ATCC 44560</name>
    <dbReference type="NCBI Taxonomy" id="930090"/>
    <lineage>
        <taxon>Eukaryota</taxon>
        <taxon>Fungi</taxon>
        <taxon>Dikarya</taxon>
        <taxon>Ascomycota</taxon>
        <taxon>Pezizomycotina</taxon>
        <taxon>Dothideomycetes</taxon>
        <taxon>Pleosporomycetidae</taxon>
        <taxon>Pleosporales</taxon>
        <taxon>Pleosporineae</taxon>
        <taxon>Pleosporaceae</taxon>
        <taxon>Bipolaris</taxon>
    </lineage>
</organism>
<dbReference type="PRINTS" id="PR00462">
    <property type="entry name" value="LIGNINASE"/>
</dbReference>
<feature type="binding site" evidence="11">
    <location>
        <position position="69"/>
    </location>
    <ligand>
        <name>Ca(2+)</name>
        <dbReference type="ChEBI" id="CHEBI:29108"/>
        <label>1</label>
    </ligand>
</feature>
<dbReference type="PANTHER" id="PTHR31517:SF48">
    <property type="entry name" value="PEROXIDASE 16-RELATED"/>
    <property type="match status" value="1"/>
</dbReference>
<feature type="signal peptide" evidence="14">
    <location>
        <begin position="1"/>
        <end position="21"/>
    </location>
</feature>
<feature type="active site" description="Proton acceptor" evidence="10">
    <location>
        <position position="62"/>
    </location>
</feature>
<dbReference type="InterPro" id="IPR019793">
    <property type="entry name" value="Peroxidases_heam-ligand_BS"/>
</dbReference>
<dbReference type="InterPro" id="IPR019794">
    <property type="entry name" value="Peroxidases_AS"/>
</dbReference>
<feature type="site" description="Transition state stabilizer" evidence="12">
    <location>
        <position position="58"/>
    </location>
</feature>
<feature type="binding site" description="axial binding residue" evidence="11">
    <location>
        <position position="174"/>
    </location>
    <ligand>
        <name>heme b</name>
        <dbReference type="ChEBI" id="CHEBI:60344"/>
    </ligand>
    <ligandPart>
        <name>Fe</name>
        <dbReference type="ChEBI" id="CHEBI:18248"/>
    </ligandPart>
</feature>
<dbReference type="InterPro" id="IPR010255">
    <property type="entry name" value="Haem_peroxidase_sf"/>
</dbReference>
<evidence type="ECO:0000256" key="4">
    <source>
        <dbReference type="ARBA" id="ARBA00022617"/>
    </source>
</evidence>
<keyword evidence="11 14" id="KW-0106">Calcium</keyword>
<evidence type="ECO:0000256" key="10">
    <source>
        <dbReference type="PIRSR" id="PIRSR601621-1"/>
    </source>
</evidence>
<dbReference type="KEGG" id="bor:COCMIDRAFT_26472"/>
<keyword evidence="4 11" id="KW-0349">Heme</keyword>
<keyword evidence="8 13" id="KW-1015">Disulfide bond</keyword>
<dbReference type="InterPro" id="IPR024589">
    <property type="entry name" value="Ligninase_C"/>
</dbReference>
<feature type="binding site" evidence="11">
    <location>
        <position position="192"/>
    </location>
    <ligand>
        <name>Ca(2+)</name>
        <dbReference type="ChEBI" id="CHEBI:29108"/>
        <label>2</label>
    </ligand>
</feature>
<dbReference type="Gene3D" id="1.10.520.10">
    <property type="match status" value="1"/>
</dbReference>
<dbReference type="InterPro" id="IPR000823">
    <property type="entry name" value="Peroxidase_pln"/>
</dbReference>
<dbReference type="GO" id="GO:0046872">
    <property type="term" value="F:metal ion binding"/>
    <property type="evidence" value="ECO:0007669"/>
    <property type="project" value="UniProtKB-UniRule"/>
</dbReference>
<sequence>MRSISLALAVLAATTTTPISALNLLPRQNSCPSVWTDVAASFEKQLTTCGKFAHTLIRLAFHDCNSGCDGSIILTDECSSTQNRGLNDTCNTLRSMRTQFNVGAADIIQFGAAIAITACPLGPRVQAFVGRADKAQAAPVGSLPESSDSPEKLIADFHALGISAKEMIALLGTHSVAIQLFDDPKQAGKGLDSTPSRYDTLYYNQTKFRTAPYTLQSDFQLAHHSETAGIWDSFIDSTDEWTKVFVPAWFKMSTVGVDTSNLQDCSDLVPASKTARRRSADGVARKFEG</sequence>
<evidence type="ECO:0000256" key="13">
    <source>
        <dbReference type="PIRSR" id="PIRSR601621-4"/>
    </source>
</evidence>
<keyword evidence="7 11" id="KW-0408">Iron</keyword>
<dbReference type="EMBL" id="KI963986">
    <property type="protein sequence ID" value="EUC45357.1"/>
    <property type="molecule type" value="Genomic_DNA"/>
</dbReference>
<dbReference type="InterPro" id="IPR002016">
    <property type="entry name" value="Haem_peroxidase"/>
</dbReference>
<dbReference type="Proteomes" id="UP000054032">
    <property type="component" value="Unassembled WGS sequence"/>
</dbReference>
<gene>
    <name evidence="16" type="ORF">COCMIDRAFT_26472</name>
</gene>
<dbReference type="RefSeq" id="XP_007688128.1">
    <property type="nucleotide sequence ID" value="XM_007689938.1"/>
</dbReference>
<dbReference type="Pfam" id="PF00141">
    <property type="entry name" value="peroxidase"/>
    <property type="match status" value="1"/>
</dbReference>
<feature type="binding site" evidence="11">
    <location>
        <position position="67"/>
    </location>
    <ligand>
        <name>Ca(2+)</name>
        <dbReference type="ChEBI" id="CHEBI:29108"/>
        <label>1</label>
    </ligand>
</feature>
<dbReference type="AlphaFoldDB" id="W6Z0T0"/>
<dbReference type="PROSITE" id="PS50873">
    <property type="entry name" value="PEROXIDASE_4"/>
    <property type="match status" value="1"/>
</dbReference>
<dbReference type="Pfam" id="PF11895">
    <property type="entry name" value="Peroxidase_ext"/>
    <property type="match status" value="1"/>
</dbReference>
<evidence type="ECO:0000256" key="11">
    <source>
        <dbReference type="PIRSR" id="PIRSR601621-2"/>
    </source>
</evidence>